<dbReference type="Proteomes" id="UP001596180">
    <property type="component" value="Unassembled WGS sequence"/>
</dbReference>
<comment type="caution">
    <text evidence="2">The sequence shown here is derived from an EMBL/GenBank/DDBJ whole genome shotgun (WGS) entry which is preliminary data.</text>
</comment>
<organism evidence="2 3">
    <name type="scientific">Streptomyces chlorus</name>
    <dbReference type="NCBI Taxonomy" id="887452"/>
    <lineage>
        <taxon>Bacteria</taxon>
        <taxon>Bacillati</taxon>
        <taxon>Actinomycetota</taxon>
        <taxon>Actinomycetes</taxon>
        <taxon>Kitasatosporales</taxon>
        <taxon>Streptomycetaceae</taxon>
        <taxon>Streptomyces</taxon>
    </lineage>
</organism>
<gene>
    <name evidence="2" type="ORF">ACFPZI_25565</name>
</gene>
<protein>
    <recommendedName>
        <fullName evidence="1">RAMA domain-containing protein</fullName>
    </recommendedName>
</protein>
<evidence type="ECO:0000313" key="3">
    <source>
        <dbReference type="Proteomes" id="UP001596180"/>
    </source>
</evidence>
<evidence type="ECO:0000259" key="1">
    <source>
        <dbReference type="Pfam" id="PF18755"/>
    </source>
</evidence>
<name>A0ABW1E2N2_9ACTN</name>
<keyword evidence="3" id="KW-1185">Reference proteome</keyword>
<dbReference type="RefSeq" id="WP_055626559.1">
    <property type="nucleotide sequence ID" value="NZ_JBHSOA010000061.1"/>
</dbReference>
<reference evidence="3" key="1">
    <citation type="journal article" date="2019" name="Int. J. Syst. Evol. Microbiol.">
        <title>The Global Catalogue of Microorganisms (GCM) 10K type strain sequencing project: providing services to taxonomists for standard genome sequencing and annotation.</title>
        <authorList>
            <consortium name="The Broad Institute Genomics Platform"/>
            <consortium name="The Broad Institute Genome Sequencing Center for Infectious Disease"/>
            <person name="Wu L."/>
            <person name="Ma J."/>
        </authorList>
    </citation>
    <scope>NUCLEOTIDE SEQUENCE [LARGE SCALE GENOMIC DNA]</scope>
    <source>
        <strain evidence="3">JCM 10411</strain>
    </source>
</reference>
<dbReference type="InterPro" id="IPR040843">
    <property type="entry name" value="RAMA"/>
</dbReference>
<feature type="domain" description="RAMA" evidence="1">
    <location>
        <begin position="1"/>
        <end position="75"/>
    </location>
</feature>
<dbReference type="EMBL" id="JBHSOA010000061">
    <property type="protein sequence ID" value="MFC5855031.1"/>
    <property type="molecule type" value="Genomic_DNA"/>
</dbReference>
<dbReference type="Pfam" id="PF18755">
    <property type="entry name" value="RAMA"/>
    <property type="match status" value="1"/>
</dbReference>
<evidence type="ECO:0000313" key="2">
    <source>
        <dbReference type="EMBL" id="MFC5855031.1"/>
    </source>
</evidence>
<proteinExistence type="predicted"/>
<sequence>MDAGPINAGTVLTPAWEEYDHVAAIDDQGRIVLDGQIHDTPSGTANAAGAGTNGWTFWLADTPEGQVSLADLRAASSEES</sequence>
<accession>A0ABW1E2N2</accession>